<comment type="similarity">
    <text evidence="1">Belongs to the outer membrane factor (OMF) (TC 1.B.17) family.</text>
</comment>
<dbReference type="AlphaFoldDB" id="A0A9W6FSZ7"/>
<dbReference type="Proteomes" id="UP001144372">
    <property type="component" value="Unassembled WGS sequence"/>
</dbReference>
<reference evidence="3" key="1">
    <citation type="submission" date="2022-12" db="EMBL/GenBank/DDBJ databases">
        <title>Reference genome sequencing for broad-spectrum identification of bacterial and archaeal isolates by mass spectrometry.</title>
        <authorList>
            <person name="Sekiguchi Y."/>
            <person name="Tourlousse D.M."/>
        </authorList>
    </citation>
    <scope>NUCLEOTIDE SEQUENCE</scope>
    <source>
        <strain evidence="3">ASRB1</strain>
    </source>
</reference>
<organism evidence="3 4">
    <name type="scientific">Desulforhabdus amnigena</name>
    <dbReference type="NCBI Taxonomy" id="40218"/>
    <lineage>
        <taxon>Bacteria</taxon>
        <taxon>Pseudomonadati</taxon>
        <taxon>Thermodesulfobacteriota</taxon>
        <taxon>Syntrophobacteria</taxon>
        <taxon>Syntrophobacterales</taxon>
        <taxon>Syntrophobacteraceae</taxon>
        <taxon>Desulforhabdus</taxon>
    </lineage>
</organism>
<evidence type="ECO:0000256" key="1">
    <source>
        <dbReference type="ARBA" id="ARBA00007613"/>
    </source>
</evidence>
<feature type="signal peptide" evidence="2">
    <location>
        <begin position="1"/>
        <end position="29"/>
    </location>
</feature>
<dbReference type="SUPFAM" id="SSF56954">
    <property type="entry name" value="Outer membrane efflux proteins (OEP)"/>
    <property type="match status" value="1"/>
</dbReference>
<evidence type="ECO:0000313" key="3">
    <source>
        <dbReference type="EMBL" id="GLI34639.1"/>
    </source>
</evidence>
<dbReference type="EMBL" id="BSDR01000001">
    <property type="protein sequence ID" value="GLI34639.1"/>
    <property type="molecule type" value="Genomic_DNA"/>
</dbReference>
<keyword evidence="4" id="KW-1185">Reference proteome</keyword>
<dbReference type="InterPro" id="IPR003423">
    <property type="entry name" value="OMP_efflux"/>
</dbReference>
<protein>
    <submittedName>
        <fullName evidence="3">PTS cellobiose transporter subunit IIC</fullName>
    </submittedName>
</protein>
<name>A0A9W6FSZ7_9BACT</name>
<sequence>MRGKTTKMWQFASFALCLAGLFICGQALGRNTHEPEKKAAGNQHRTLEAGAVVTLEELLGAAVEGNPGLKAAMQSAHAARQMVTPARTLPDPTFTFQNMAGPDFPQLDAGDATSGRTYTLEQELPFPGKLDLKGKIASSEADVQELGHAQFLLQLKSNIKQAYYDLFFTYKSMETVRTDKELLLTFTQIAETRYQTGQGIQQDVVKAQVEISKLIDRLVNLDRQRHTIEADMNKLLYRSVETPIGKPAEFEKAELIYSLDELLEMARSSSPTIQTRRREIEGRQYGVELAQKEYYPDFALGASYVERRDQSDMYGIMIKAKLPVYFWRRQRPELEAARANLMSAQMMRNETVSDISSKIREAYVTATTADQLIKLYYSAIVPQSRMSLESAMAGYQAGKVDFLTLIDNLVTLLDYELKYYESLNEYQKALARLEPLVGMELTR</sequence>
<dbReference type="PANTHER" id="PTHR30203">
    <property type="entry name" value="OUTER MEMBRANE CATION EFFLUX PROTEIN"/>
    <property type="match status" value="1"/>
</dbReference>
<comment type="caution">
    <text evidence="3">The sequence shown here is derived from an EMBL/GenBank/DDBJ whole genome shotgun (WGS) entry which is preliminary data.</text>
</comment>
<evidence type="ECO:0000256" key="2">
    <source>
        <dbReference type="SAM" id="SignalP"/>
    </source>
</evidence>
<dbReference type="PANTHER" id="PTHR30203:SF24">
    <property type="entry name" value="BLR4935 PROTEIN"/>
    <property type="match status" value="1"/>
</dbReference>
<dbReference type="InterPro" id="IPR010131">
    <property type="entry name" value="MdtP/NodT-like"/>
</dbReference>
<dbReference type="GO" id="GO:0015562">
    <property type="term" value="F:efflux transmembrane transporter activity"/>
    <property type="evidence" value="ECO:0007669"/>
    <property type="project" value="InterPro"/>
</dbReference>
<evidence type="ECO:0000313" key="4">
    <source>
        <dbReference type="Proteomes" id="UP001144372"/>
    </source>
</evidence>
<proteinExistence type="inferred from homology"/>
<dbReference type="Pfam" id="PF02321">
    <property type="entry name" value="OEP"/>
    <property type="match status" value="2"/>
</dbReference>
<keyword evidence="2" id="KW-0732">Signal</keyword>
<dbReference type="Gene3D" id="1.20.1600.10">
    <property type="entry name" value="Outer membrane efflux proteins (OEP)"/>
    <property type="match status" value="1"/>
</dbReference>
<gene>
    <name evidence="3" type="ORF">DAMNIGENAA_20720</name>
</gene>
<accession>A0A9W6FSZ7</accession>
<feature type="chain" id="PRO_5040895556" evidence="2">
    <location>
        <begin position="30"/>
        <end position="443"/>
    </location>
</feature>